<evidence type="ECO:0000256" key="3">
    <source>
        <dbReference type="ARBA" id="ARBA00022563"/>
    </source>
</evidence>
<dbReference type="PANTHER" id="PTHR48099">
    <property type="entry name" value="C-1-TETRAHYDROFOLATE SYNTHASE, CYTOPLASMIC-RELATED"/>
    <property type="match status" value="1"/>
</dbReference>
<gene>
    <name evidence="12" type="primary">folD</name>
    <name evidence="15" type="ORF">BSQ49_06830</name>
</gene>
<dbReference type="EC" id="3.5.4.9" evidence="12"/>
<evidence type="ECO:0000256" key="6">
    <source>
        <dbReference type="ARBA" id="ARBA00022801"/>
    </source>
</evidence>
<dbReference type="FunFam" id="3.40.50.10860:FF:000005">
    <property type="entry name" value="C-1-tetrahydrofolate synthase, cytoplasmic, putative"/>
    <property type="match status" value="1"/>
</dbReference>
<evidence type="ECO:0000256" key="11">
    <source>
        <dbReference type="ARBA" id="ARBA00023268"/>
    </source>
</evidence>
<dbReference type="GO" id="GO:0004488">
    <property type="term" value="F:methylenetetrahydrofolate dehydrogenase (NADP+) activity"/>
    <property type="evidence" value="ECO:0007669"/>
    <property type="project" value="UniProtKB-UniRule"/>
</dbReference>
<name>A0A3Q8CM20_9LACO</name>
<evidence type="ECO:0000256" key="7">
    <source>
        <dbReference type="ARBA" id="ARBA00022857"/>
    </source>
</evidence>
<evidence type="ECO:0000256" key="12">
    <source>
        <dbReference type="HAMAP-Rule" id="MF_01576"/>
    </source>
</evidence>
<dbReference type="InterPro" id="IPR020630">
    <property type="entry name" value="THF_DH/CycHdrlase_cat_dom"/>
</dbReference>
<evidence type="ECO:0000256" key="8">
    <source>
        <dbReference type="ARBA" id="ARBA00023002"/>
    </source>
</evidence>
<reference evidence="15 16" key="1">
    <citation type="submission" date="2016-11" db="EMBL/GenBank/DDBJ databases">
        <title>Interaction between Lactobacillus species and yeast in water kefir.</title>
        <authorList>
            <person name="Behr J."/>
            <person name="Xu D."/>
            <person name="Vogel R.F."/>
        </authorList>
    </citation>
    <scope>NUCLEOTIDE SEQUENCE [LARGE SCALE GENOMIC DNA]</scope>
    <source>
        <strain evidence="15 16">TMW 1.1822</strain>
    </source>
</reference>
<dbReference type="KEGG" id="lhw:BSQ49_06830"/>
<evidence type="ECO:0000313" key="15">
    <source>
        <dbReference type="EMBL" id="AUJ29933.1"/>
    </source>
</evidence>
<evidence type="ECO:0000256" key="10">
    <source>
        <dbReference type="ARBA" id="ARBA00023167"/>
    </source>
</evidence>
<keyword evidence="11 12" id="KW-0511">Multifunctional enzyme</keyword>
<keyword evidence="6 12" id="KW-0378">Hydrolase</keyword>
<dbReference type="PROSITE" id="PS00767">
    <property type="entry name" value="THF_DHG_CYH_2"/>
    <property type="match status" value="1"/>
</dbReference>
<dbReference type="EMBL" id="CP018176">
    <property type="protein sequence ID" value="AUJ29933.1"/>
    <property type="molecule type" value="Genomic_DNA"/>
</dbReference>
<comment type="subunit">
    <text evidence="2 12">Homodimer.</text>
</comment>
<dbReference type="GO" id="GO:0004477">
    <property type="term" value="F:methenyltetrahydrofolate cyclohydrolase activity"/>
    <property type="evidence" value="ECO:0007669"/>
    <property type="project" value="UniProtKB-UniRule"/>
</dbReference>
<keyword evidence="5 12" id="KW-0658">Purine biosynthesis</keyword>
<dbReference type="InterPro" id="IPR020631">
    <property type="entry name" value="THF_DH/CycHdrlase_NAD-bd_dom"/>
</dbReference>
<evidence type="ECO:0000256" key="2">
    <source>
        <dbReference type="ARBA" id="ARBA00011738"/>
    </source>
</evidence>
<dbReference type="InterPro" id="IPR046346">
    <property type="entry name" value="Aminoacid_DH-like_N_sf"/>
</dbReference>
<dbReference type="UniPathway" id="UPA00193"/>
<keyword evidence="9 12" id="KW-0368">Histidine biosynthesis</keyword>
<feature type="domain" description="Tetrahydrofolate dehydrogenase/cyclohydrolase NAD(P)-binding" evidence="14">
    <location>
        <begin position="138"/>
        <end position="280"/>
    </location>
</feature>
<dbReference type="GO" id="GO:0000105">
    <property type="term" value="P:L-histidine biosynthetic process"/>
    <property type="evidence" value="ECO:0007669"/>
    <property type="project" value="UniProtKB-KW"/>
</dbReference>
<dbReference type="CDD" id="cd01080">
    <property type="entry name" value="NAD_bind_m-THF_DH_Cyclohyd"/>
    <property type="match status" value="1"/>
</dbReference>
<comment type="similarity">
    <text evidence="12">Belongs to the tetrahydrofolate dehydrogenase/cyclohydrolase family.</text>
</comment>
<dbReference type="NCBIfam" id="NF010783">
    <property type="entry name" value="PRK14186.1"/>
    <property type="match status" value="1"/>
</dbReference>
<dbReference type="Pfam" id="PF02882">
    <property type="entry name" value="THF_DHG_CYH_C"/>
    <property type="match status" value="1"/>
</dbReference>
<proteinExistence type="inferred from homology"/>
<dbReference type="PANTHER" id="PTHR48099:SF5">
    <property type="entry name" value="C-1-TETRAHYDROFOLATE SYNTHASE, CYTOPLASMIC"/>
    <property type="match status" value="1"/>
</dbReference>
<accession>A0A3Q8CM20</accession>
<feature type="binding site" evidence="12">
    <location>
        <begin position="164"/>
        <end position="166"/>
    </location>
    <ligand>
        <name>NADP(+)</name>
        <dbReference type="ChEBI" id="CHEBI:58349"/>
    </ligand>
</feature>
<keyword evidence="3 12" id="KW-0554">One-carbon metabolism</keyword>
<dbReference type="PRINTS" id="PR00085">
    <property type="entry name" value="THFDHDRGNASE"/>
</dbReference>
<dbReference type="HAMAP" id="MF_01576">
    <property type="entry name" value="THF_DHG_CYH"/>
    <property type="match status" value="1"/>
</dbReference>
<comment type="catalytic activity">
    <reaction evidence="12">
        <text>(6R)-5,10-methylene-5,6,7,8-tetrahydrofolate + NADP(+) = (6R)-5,10-methenyltetrahydrofolate + NADPH</text>
        <dbReference type="Rhea" id="RHEA:22812"/>
        <dbReference type="ChEBI" id="CHEBI:15636"/>
        <dbReference type="ChEBI" id="CHEBI:57455"/>
        <dbReference type="ChEBI" id="CHEBI:57783"/>
        <dbReference type="ChEBI" id="CHEBI:58349"/>
        <dbReference type="EC" id="1.5.1.5"/>
    </reaction>
</comment>
<dbReference type="GO" id="GO:0035999">
    <property type="term" value="P:tetrahydrofolate interconversion"/>
    <property type="evidence" value="ECO:0007669"/>
    <property type="project" value="UniProtKB-UniRule"/>
</dbReference>
<dbReference type="AlphaFoldDB" id="A0A3Q8CM20"/>
<keyword evidence="10 12" id="KW-0486">Methionine biosynthesis</keyword>
<dbReference type="FunFam" id="3.40.50.720:FF:000094">
    <property type="entry name" value="Bifunctional protein FolD"/>
    <property type="match status" value="1"/>
</dbReference>
<feature type="domain" description="Tetrahydrofolate dehydrogenase/cyclohydrolase catalytic" evidence="13">
    <location>
        <begin position="5"/>
        <end position="119"/>
    </location>
</feature>
<keyword evidence="7 12" id="KW-0521">NADP</keyword>
<dbReference type="EC" id="1.5.1.5" evidence="12"/>
<dbReference type="Pfam" id="PF00763">
    <property type="entry name" value="THF_DHG_CYH"/>
    <property type="match status" value="1"/>
</dbReference>
<evidence type="ECO:0000259" key="14">
    <source>
        <dbReference type="Pfam" id="PF02882"/>
    </source>
</evidence>
<keyword evidence="4 12" id="KW-0028">Amino-acid biosynthesis</keyword>
<dbReference type="SUPFAM" id="SSF51735">
    <property type="entry name" value="NAD(P)-binding Rossmann-fold domains"/>
    <property type="match status" value="1"/>
</dbReference>
<dbReference type="GO" id="GO:0006164">
    <property type="term" value="P:purine nucleotide biosynthetic process"/>
    <property type="evidence" value="ECO:0007669"/>
    <property type="project" value="UniProtKB-KW"/>
</dbReference>
<dbReference type="InterPro" id="IPR000672">
    <property type="entry name" value="THF_DH/CycHdrlase"/>
</dbReference>
<protein>
    <recommendedName>
        <fullName evidence="12">Bifunctional protein FolD</fullName>
    </recommendedName>
    <domain>
        <recommendedName>
            <fullName evidence="12">Methylenetetrahydrofolate dehydrogenase</fullName>
            <ecNumber evidence="12">1.5.1.5</ecNumber>
        </recommendedName>
    </domain>
    <domain>
        <recommendedName>
            <fullName evidence="12">Methenyltetrahydrofolate cyclohydrolase</fullName>
            <ecNumber evidence="12">3.5.4.9</ecNumber>
        </recommendedName>
    </domain>
</protein>
<dbReference type="InterPro" id="IPR020867">
    <property type="entry name" value="THF_DH/CycHdrlase_CS"/>
</dbReference>
<dbReference type="NCBIfam" id="NF008058">
    <property type="entry name" value="PRK10792.1"/>
    <property type="match status" value="1"/>
</dbReference>
<comment type="function">
    <text evidence="12">Catalyzes the oxidation of 5,10-methylenetetrahydrofolate to 5,10-methenyltetrahydrofolate and then the hydrolysis of 5,10-methenyltetrahydrofolate to 10-formyltetrahydrofolate.</text>
</comment>
<keyword evidence="8 12" id="KW-0560">Oxidoreductase</keyword>
<dbReference type="InterPro" id="IPR036291">
    <property type="entry name" value="NAD(P)-bd_dom_sf"/>
</dbReference>
<dbReference type="Proteomes" id="UP000314960">
    <property type="component" value="Chromosome"/>
</dbReference>
<dbReference type="SUPFAM" id="SSF53223">
    <property type="entry name" value="Aminoacid dehydrogenase-like, N-terminal domain"/>
    <property type="match status" value="1"/>
</dbReference>
<comment type="catalytic activity">
    <reaction evidence="12">
        <text>(6R)-5,10-methenyltetrahydrofolate + H2O = (6R)-10-formyltetrahydrofolate + H(+)</text>
        <dbReference type="Rhea" id="RHEA:23700"/>
        <dbReference type="ChEBI" id="CHEBI:15377"/>
        <dbReference type="ChEBI" id="CHEBI:15378"/>
        <dbReference type="ChEBI" id="CHEBI:57455"/>
        <dbReference type="ChEBI" id="CHEBI:195366"/>
        <dbReference type="EC" id="3.5.4.9"/>
    </reaction>
</comment>
<dbReference type="Gene3D" id="3.40.50.720">
    <property type="entry name" value="NAD(P)-binding Rossmann-like Domain"/>
    <property type="match status" value="1"/>
</dbReference>
<evidence type="ECO:0000256" key="1">
    <source>
        <dbReference type="ARBA" id="ARBA00004777"/>
    </source>
</evidence>
<evidence type="ECO:0000259" key="13">
    <source>
        <dbReference type="Pfam" id="PF00763"/>
    </source>
</evidence>
<dbReference type="RefSeq" id="WP_141053741.1">
    <property type="nucleotide sequence ID" value="NZ_CP018176.1"/>
</dbReference>
<comment type="caution">
    <text evidence="12">Lacks conserved residue(s) required for the propagation of feature annotation.</text>
</comment>
<dbReference type="PROSITE" id="PS00766">
    <property type="entry name" value="THF_DHG_CYH_1"/>
    <property type="match status" value="1"/>
</dbReference>
<organism evidence="15 16">
    <name type="scientific">Liquorilactobacillus hordei</name>
    <dbReference type="NCBI Taxonomy" id="468911"/>
    <lineage>
        <taxon>Bacteria</taxon>
        <taxon>Bacillati</taxon>
        <taxon>Bacillota</taxon>
        <taxon>Bacilli</taxon>
        <taxon>Lactobacillales</taxon>
        <taxon>Lactobacillaceae</taxon>
        <taxon>Liquorilactobacillus</taxon>
    </lineage>
</organism>
<evidence type="ECO:0000256" key="5">
    <source>
        <dbReference type="ARBA" id="ARBA00022755"/>
    </source>
</evidence>
<dbReference type="Gene3D" id="3.40.50.10860">
    <property type="entry name" value="Leucine Dehydrogenase, chain A, domain 1"/>
    <property type="match status" value="1"/>
</dbReference>
<evidence type="ECO:0000256" key="4">
    <source>
        <dbReference type="ARBA" id="ARBA00022605"/>
    </source>
</evidence>
<evidence type="ECO:0000313" key="16">
    <source>
        <dbReference type="Proteomes" id="UP000314960"/>
    </source>
</evidence>
<comment type="pathway">
    <text evidence="1 12">One-carbon metabolism; tetrahydrofolate interconversion.</text>
</comment>
<sequence>MTEIIDGRALSHKIRQQLKQRTALLRARGIIPALAVILVGSDNASQIYVRNKHRAAAEVGLATQDFKFPDATTEEELLELITKLNVDPKVHGILVQLPLPPQINAAKITAAINPIKDVDGFHPLNVGQLFLNDPQSLPCTPHGIMRLLAEHQINVAGKHVVIVGRSNIVGRPMAALLLNADATVTITHSKTSNLRELTRQADILIVAIGRAEFIKKADVKPGVVVVDVGMNRNAAGKLVGDVDFTEVEPMATAITPVPGGVGPMTIAMLLEQTVRFAERKIGG</sequence>
<dbReference type="GO" id="GO:0005829">
    <property type="term" value="C:cytosol"/>
    <property type="evidence" value="ECO:0007669"/>
    <property type="project" value="TreeGrafter"/>
</dbReference>
<evidence type="ECO:0000256" key="9">
    <source>
        <dbReference type="ARBA" id="ARBA00023102"/>
    </source>
</evidence>
<dbReference type="GO" id="GO:0009086">
    <property type="term" value="P:methionine biosynthetic process"/>
    <property type="evidence" value="ECO:0007669"/>
    <property type="project" value="UniProtKB-KW"/>
</dbReference>